<dbReference type="CDD" id="cd04301">
    <property type="entry name" value="NAT_SF"/>
    <property type="match status" value="1"/>
</dbReference>
<gene>
    <name evidence="2" type="ORF">METZ01_LOCUS83749</name>
</gene>
<sequence length="156" mass="17618">MSVRIDFAQSPADFDNARKLFIDYAESLGFSLSFQGFEDELEHLPGKYAAPEGCILLAWDELDCVGCAGLRPLSDDVCEMKRLYVKPLYRGTGLGRLLAEKIVQLGIDKKYTRMQLDTLNSMQSAVGLYKSLGFVETDQYYNNPHPEVVFFELTLD</sequence>
<evidence type="ECO:0000259" key="1">
    <source>
        <dbReference type="PROSITE" id="PS51186"/>
    </source>
</evidence>
<proteinExistence type="predicted"/>
<name>A0A381URV2_9ZZZZ</name>
<dbReference type="InterPro" id="IPR052777">
    <property type="entry name" value="Acetyltransferase_Enz"/>
</dbReference>
<dbReference type="PROSITE" id="PS51186">
    <property type="entry name" value="GNAT"/>
    <property type="match status" value="1"/>
</dbReference>
<accession>A0A381URV2</accession>
<organism evidence="2">
    <name type="scientific">marine metagenome</name>
    <dbReference type="NCBI Taxonomy" id="408172"/>
    <lineage>
        <taxon>unclassified sequences</taxon>
        <taxon>metagenomes</taxon>
        <taxon>ecological metagenomes</taxon>
    </lineage>
</organism>
<dbReference type="GO" id="GO:0016747">
    <property type="term" value="F:acyltransferase activity, transferring groups other than amino-acyl groups"/>
    <property type="evidence" value="ECO:0007669"/>
    <property type="project" value="InterPro"/>
</dbReference>
<dbReference type="PANTHER" id="PTHR43305:SF1">
    <property type="entry name" value="FAMILY N-ACETYLTRANSFERASE, PUTATIVE (AFU_ORTHOLOGUE AFUA_2G01380)-RELATED"/>
    <property type="match status" value="1"/>
</dbReference>
<dbReference type="Gene3D" id="3.40.630.30">
    <property type="match status" value="1"/>
</dbReference>
<dbReference type="EMBL" id="UINC01007004">
    <property type="protein sequence ID" value="SVA30895.1"/>
    <property type="molecule type" value="Genomic_DNA"/>
</dbReference>
<dbReference type="Pfam" id="PF00583">
    <property type="entry name" value="Acetyltransf_1"/>
    <property type="match status" value="1"/>
</dbReference>
<dbReference type="PANTHER" id="PTHR43305">
    <property type="entry name" value="FAMILY N-ACETYLTRANSFERASE, PUTATIVE (AFU_ORTHOLOGUE AFUA_2G01380)-RELATED"/>
    <property type="match status" value="1"/>
</dbReference>
<evidence type="ECO:0000313" key="2">
    <source>
        <dbReference type="EMBL" id="SVA30895.1"/>
    </source>
</evidence>
<dbReference type="InterPro" id="IPR000182">
    <property type="entry name" value="GNAT_dom"/>
</dbReference>
<protein>
    <recommendedName>
        <fullName evidence="1">N-acetyltransferase domain-containing protein</fullName>
    </recommendedName>
</protein>
<dbReference type="SUPFAM" id="SSF55729">
    <property type="entry name" value="Acyl-CoA N-acyltransferases (Nat)"/>
    <property type="match status" value="1"/>
</dbReference>
<feature type="domain" description="N-acetyltransferase" evidence="1">
    <location>
        <begin position="5"/>
        <end position="156"/>
    </location>
</feature>
<reference evidence="2" key="1">
    <citation type="submission" date="2018-05" db="EMBL/GenBank/DDBJ databases">
        <authorList>
            <person name="Lanie J.A."/>
            <person name="Ng W.-L."/>
            <person name="Kazmierczak K.M."/>
            <person name="Andrzejewski T.M."/>
            <person name="Davidsen T.M."/>
            <person name="Wayne K.J."/>
            <person name="Tettelin H."/>
            <person name="Glass J.I."/>
            <person name="Rusch D."/>
            <person name="Podicherti R."/>
            <person name="Tsui H.-C.T."/>
            <person name="Winkler M.E."/>
        </authorList>
    </citation>
    <scope>NUCLEOTIDE SEQUENCE</scope>
</reference>
<dbReference type="InterPro" id="IPR016181">
    <property type="entry name" value="Acyl_CoA_acyltransferase"/>
</dbReference>
<dbReference type="AlphaFoldDB" id="A0A381URV2"/>